<dbReference type="EMBL" id="JANAKN010000120">
    <property type="protein sequence ID" value="MCQ3024060.1"/>
    <property type="molecule type" value="Genomic_DNA"/>
</dbReference>
<evidence type="ECO:0000313" key="2">
    <source>
        <dbReference type="EMBL" id="MCQ3024060.1"/>
    </source>
</evidence>
<dbReference type="InterPro" id="IPR015378">
    <property type="entry name" value="Transposase-like_Mu_C"/>
</dbReference>
<dbReference type="Pfam" id="PF09299">
    <property type="entry name" value="Mu-transpos_C"/>
    <property type="match status" value="1"/>
</dbReference>
<comment type="caution">
    <text evidence="2">The sequence shown here is derived from an EMBL/GenBank/DDBJ whole genome shotgun (WGS) entry which is preliminary data.</text>
</comment>
<evidence type="ECO:0000313" key="3">
    <source>
        <dbReference type="Proteomes" id="UP001206018"/>
    </source>
</evidence>
<feature type="domain" description="Transposase-like Mu C-terminal" evidence="1">
    <location>
        <begin position="2"/>
        <end position="34"/>
    </location>
</feature>
<organism evidence="2 3">
    <name type="scientific">Pseudomonas savastanoi</name>
    <name type="common">Pseudomonas syringae pv. savastanoi</name>
    <dbReference type="NCBI Taxonomy" id="29438"/>
    <lineage>
        <taxon>Bacteria</taxon>
        <taxon>Pseudomonadati</taxon>
        <taxon>Pseudomonadota</taxon>
        <taxon>Gammaproteobacteria</taxon>
        <taxon>Pseudomonadales</taxon>
        <taxon>Pseudomonadaceae</taxon>
        <taxon>Pseudomonas</taxon>
    </lineage>
</organism>
<proteinExistence type="predicted"/>
<protein>
    <submittedName>
        <fullName evidence="2">Mu transposase C-terminal domain-containing protein</fullName>
    </submittedName>
</protein>
<evidence type="ECO:0000259" key="1">
    <source>
        <dbReference type="Pfam" id="PF09299"/>
    </source>
</evidence>
<accession>A0AAW5JFG6</accession>
<dbReference type="AlphaFoldDB" id="A0AAW5JFG6"/>
<reference evidence="2" key="1">
    <citation type="submission" date="2022-07" db="EMBL/GenBank/DDBJ databases">
        <title>The diversity of lipopeptides in the P. syringae complex parallels phylogeny and sheds light on structural diversification during evolutionary history.</title>
        <authorList>
            <person name="Bricout A."/>
            <person name="Morris C.E."/>
            <person name="Chandeysson C."/>
            <person name="Duban M."/>
            <person name="Boistel C."/>
            <person name="Chataigne G."/>
            <person name="Lecouturier D."/>
            <person name="Jacques P."/>
            <person name="Leclere V."/>
            <person name="Rochex A."/>
        </authorList>
    </citation>
    <scope>NUCLEOTIDE SEQUENCE</scope>
    <source>
        <strain evidence="2">LYR0002</strain>
    </source>
</reference>
<dbReference type="RefSeq" id="WP_255884943.1">
    <property type="nucleotide sequence ID" value="NZ_JANAKN010000120.1"/>
</dbReference>
<sequence>MRIVTCQGVRFNNRLYWSDALEAIVGLRVRLQFDGPARDSALVIWGDSVIEVKLWKRRNPSMTKSLLSAAGDS</sequence>
<gene>
    <name evidence="2" type="ORF">NLO85_26820</name>
</gene>
<name>A0AAW5JFG6_PSESS</name>
<dbReference type="Proteomes" id="UP001206018">
    <property type="component" value="Unassembled WGS sequence"/>
</dbReference>